<keyword evidence="4 8" id="KW-0227">DNA damage</keyword>
<feature type="domain" description="DNA replication/recombination mediator RecO N-terminal" evidence="9">
    <location>
        <begin position="7"/>
        <end position="76"/>
    </location>
</feature>
<dbReference type="PANTHER" id="PTHR33991">
    <property type="entry name" value="DNA REPAIR PROTEIN RECO"/>
    <property type="match status" value="1"/>
</dbReference>
<dbReference type="Pfam" id="PF11967">
    <property type="entry name" value="RecO_N"/>
    <property type="match status" value="1"/>
</dbReference>
<reference evidence="11 13" key="2">
    <citation type="submission" date="2018-04" db="EMBL/GenBank/DDBJ databases">
        <title>Genomic Encyclopedia of Type Strains, Phase IV (KMG-IV): sequencing the most valuable type-strain genomes for metagenomic binning, comparative biology and taxonomic classification.</title>
        <authorList>
            <person name="Goeker M."/>
        </authorList>
    </citation>
    <scope>NUCLEOTIDE SEQUENCE [LARGE SCALE GENOMIC DNA]</scope>
    <source>
        <strain evidence="11 13">DSM 28688</strain>
    </source>
</reference>
<dbReference type="InterPro" id="IPR022572">
    <property type="entry name" value="DNA_rep/recomb_RecO_N"/>
</dbReference>
<evidence type="ECO:0000313" key="12">
    <source>
        <dbReference type="Proteomes" id="UP000218332"/>
    </source>
</evidence>
<dbReference type="Gene3D" id="2.40.50.140">
    <property type="entry name" value="Nucleic acid-binding proteins"/>
    <property type="match status" value="1"/>
</dbReference>
<dbReference type="InterPro" id="IPR012340">
    <property type="entry name" value="NA-bd_OB-fold"/>
</dbReference>
<dbReference type="OrthoDB" id="9804792at2"/>
<dbReference type="GO" id="GO:0006302">
    <property type="term" value="P:double-strand break repair"/>
    <property type="evidence" value="ECO:0007669"/>
    <property type="project" value="TreeGrafter"/>
</dbReference>
<dbReference type="Proteomes" id="UP000245887">
    <property type="component" value="Unassembled WGS sequence"/>
</dbReference>
<dbReference type="RefSeq" id="WP_095609724.1">
    <property type="nucleotide sequence ID" value="NZ_NMPM01000008.1"/>
</dbReference>
<proteinExistence type="inferred from homology"/>
<evidence type="ECO:0000256" key="8">
    <source>
        <dbReference type="HAMAP-Rule" id="MF_00201"/>
    </source>
</evidence>
<dbReference type="SUPFAM" id="SSF57863">
    <property type="entry name" value="ArfGap/RecO-like zinc finger"/>
    <property type="match status" value="1"/>
</dbReference>
<comment type="function">
    <text evidence="1 8">Involved in DNA repair and RecF pathway recombination.</text>
</comment>
<comment type="caution">
    <text evidence="10">The sequence shown here is derived from an EMBL/GenBank/DDBJ whole genome shotgun (WGS) entry which is preliminary data.</text>
</comment>
<reference evidence="10 12" key="1">
    <citation type="submission" date="2017-07" db="EMBL/GenBank/DDBJ databases">
        <title>Tamlnaduibacter salinus (Mi-7) genome sequencing.</title>
        <authorList>
            <person name="Verma A."/>
            <person name="Krishnamurthi S."/>
        </authorList>
    </citation>
    <scope>NUCLEOTIDE SEQUENCE [LARGE SCALE GENOMIC DNA]</scope>
    <source>
        <strain evidence="10 12">Mi-7</strain>
    </source>
</reference>
<evidence type="ECO:0000259" key="9">
    <source>
        <dbReference type="Pfam" id="PF11967"/>
    </source>
</evidence>
<dbReference type="InterPro" id="IPR042242">
    <property type="entry name" value="RecO_C"/>
</dbReference>
<dbReference type="EMBL" id="QEKQ01000001">
    <property type="protein sequence ID" value="PVY78985.1"/>
    <property type="molecule type" value="Genomic_DNA"/>
</dbReference>
<keyword evidence="6 8" id="KW-0234">DNA repair</keyword>
<dbReference type="Pfam" id="PF02565">
    <property type="entry name" value="RecO_C"/>
    <property type="match status" value="1"/>
</dbReference>
<evidence type="ECO:0000256" key="6">
    <source>
        <dbReference type="ARBA" id="ARBA00023204"/>
    </source>
</evidence>
<organism evidence="10 12">
    <name type="scientific">Tamilnaduibacter salinus</name>
    <dbReference type="NCBI Taxonomy" id="1484056"/>
    <lineage>
        <taxon>Bacteria</taxon>
        <taxon>Pseudomonadati</taxon>
        <taxon>Pseudomonadota</taxon>
        <taxon>Gammaproteobacteria</taxon>
        <taxon>Pseudomonadales</taxon>
        <taxon>Marinobacteraceae</taxon>
        <taxon>Tamilnaduibacter</taxon>
    </lineage>
</organism>
<keyword evidence="5 8" id="KW-0233">DNA recombination</keyword>
<evidence type="ECO:0000256" key="2">
    <source>
        <dbReference type="ARBA" id="ARBA00007452"/>
    </source>
</evidence>
<dbReference type="Gene3D" id="1.20.1440.120">
    <property type="entry name" value="Recombination protein O, C-terminal domain"/>
    <property type="match status" value="1"/>
</dbReference>
<dbReference type="InterPro" id="IPR037278">
    <property type="entry name" value="ARFGAP/RecO"/>
</dbReference>
<evidence type="ECO:0000256" key="3">
    <source>
        <dbReference type="ARBA" id="ARBA00021310"/>
    </source>
</evidence>
<evidence type="ECO:0000256" key="7">
    <source>
        <dbReference type="ARBA" id="ARBA00033409"/>
    </source>
</evidence>
<dbReference type="HAMAP" id="MF_00201">
    <property type="entry name" value="RecO"/>
    <property type="match status" value="1"/>
</dbReference>
<dbReference type="NCBIfam" id="TIGR00613">
    <property type="entry name" value="reco"/>
    <property type="match status" value="1"/>
</dbReference>
<dbReference type="InterPro" id="IPR003717">
    <property type="entry name" value="RecO"/>
</dbReference>
<dbReference type="GO" id="GO:0006310">
    <property type="term" value="P:DNA recombination"/>
    <property type="evidence" value="ECO:0007669"/>
    <property type="project" value="UniProtKB-UniRule"/>
</dbReference>
<dbReference type="Proteomes" id="UP000218332">
    <property type="component" value="Unassembled WGS sequence"/>
</dbReference>
<sequence>MTGKVEQEPGYVLHRRAWRETSLIVDLFTLNHGRMSVVARGANRPKSSWKAQLQPFQPLLLDWQGRSEMKTLTAVEGRPGPVFERTERLYCGFYLNELIQRLLPPHDPAETLFAQYIESLDALARASDDEPVLRRFEQALVAALGWGFEWDRVTDTDSVVDPDGNYYYDPEQGILAQPGEGSLLQGLRGDVLKQLADGQFETPEARRLAKRVMRVLIDHLLQGRPLHSRNLFTSWRGGANDAQGTTGD</sequence>
<dbReference type="AlphaFoldDB" id="A0A2A2I591"/>
<accession>A0A2A2I591</accession>
<keyword evidence="12" id="KW-1185">Reference proteome</keyword>
<evidence type="ECO:0000256" key="1">
    <source>
        <dbReference type="ARBA" id="ARBA00003065"/>
    </source>
</evidence>
<evidence type="ECO:0000256" key="5">
    <source>
        <dbReference type="ARBA" id="ARBA00023172"/>
    </source>
</evidence>
<dbReference type="PANTHER" id="PTHR33991:SF1">
    <property type="entry name" value="DNA REPAIR PROTEIN RECO"/>
    <property type="match status" value="1"/>
</dbReference>
<evidence type="ECO:0000313" key="13">
    <source>
        <dbReference type="Proteomes" id="UP000245887"/>
    </source>
</evidence>
<evidence type="ECO:0000313" key="10">
    <source>
        <dbReference type="EMBL" id="PAV27181.1"/>
    </source>
</evidence>
<comment type="similarity">
    <text evidence="2 8">Belongs to the RecO family.</text>
</comment>
<protein>
    <recommendedName>
        <fullName evidence="3 8">DNA repair protein RecO</fullName>
    </recommendedName>
    <alternativeName>
        <fullName evidence="7 8">Recombination protein O</fullName>
    </alternativeName>
</protein>
<evidence type="ECO:0000256" key="4">
    <source>
        <dbReference type="ARBA" id="ARBA00022763"/>
    </source>
</evidence>
<gene>
    <name evidence="8 10" type="primary">recO</name>
    <name evidence="11" type="ORF">C8D92_101191</name>
    <name evidence="10" type="ORF">CF392_01640</name>
</gene>
<dbReference type="SUPFAM" id="SSF50249">
    <property type="entry name" value="Nucleic acid-binding proteins"/>
    <property type="match status" value="1"/>
</dbReference>
<evidence type="ECO:0000313" key="11">
    <source>
        <dbReference type="EMBL" id="PVY78985.1"/>
    </source>
</evidence>
<dbReference type="GO" id="GO:0043590">
    <property type="term" value="C:bacterial nucleoid"/>
    <property type="evidence" value="ECO:0007669"/>
    <property type="project" value="TreeGrafter"/>
</dbReference>
<name>A0A2A2I591_9GAMM</name>
<dbReference type="EMBL" id="NMPM01000008">
    <property type="protein sequence ID" value="PAV27181.1"/>
    <property type="molecule type" value="Genomic_DNA"/>
</dbReference>